<gene>
    <name evidence="7" type="ORF">FPZ08_18510</name>
</gene>
<dbReference type="InterPro" id="IPR009056">
    <property type="entry name" value="Cyt_c-like_dom"/>
</dbReference>
<keyword evidence="5" id="KW-0472">Membrane</keyword>
<feature type="transmembrane region" description="Helical" evidence="5">
    <location>
        <begin position="12"/>
        <end position="32"/>
    </location>
</feature>
<evidence type="ECO:0000256" key="3">
    <source>
        <dbReference type="ARBA" id="ARBA00023004"/>
    </source>
</evidence>
<dbReference type="KEGG" id="dea:FPZ08_18510"/>
<dbReference type="Proteomes" id="UP000315364">
    <property type="component" value="Chromosome"/>
</dbReference>
<dbReference type="GO" id="GO:0009055">
    <property type="term" value="F:electron transfer activity"/>
    <property type="evidence" value="ECO:0007669"/>
    <property type="project" value="InterPro"/>
</dbReference>
<dbReference type="GO" id="GO:0046872">
    <property type="term" value="F:metal ion binding"/>
    <property type="evidence" value="ECO:0007669"/>
    <property type="project" value="UniProtKB-KW"/>
</dbReference>
<accession>A0A5B8LYW7</accession>
<dbReference type="EMBL" id="CP042304">
    <property type="protein sequence ID" value="QDZ12560.1"/>
    <property type="molecule type" value="Genomic_DNA"/>
</dbReference>
<dbReference type="PROSITE" id="PS51007">
    <property type="entry name" value="CYTC"/>
    <property type="match status" value="1"/>
</dbReference>
<dbReference type="Gene3D" id="1.10.760.10">
    <property type="entry name" value="Cytochrome c-like domain"/>
    <property type="match status" value="1"/>
</dbReference>
<keyword evidence="5" id="KW-0812">Transmembrane</keyword>
<reference evidence="7 8" key="1">
    <citation type="submission" date="2019-07" db="EMBL/GenBank/DDBJ databases">
        <title>Full genome sequence of Devosia sp. Gsoil 520.</title>
        <authorList>
            <person name="Im W.-T."/>
        </authorList>
    </citation>
    <scope>NUCLEOTIDE SEQUENCE [LARGE SCALE GENOMIC DNA]</scope>
    <source>
        <strain evidence="7 8">Gsoil 520</strain>
    </source>
</reference>
<dbReference type="PROSITE" id="PS51257">
    <property type="entry name" value="PROKAR_LIPOPROTEIN"/>
    <property type="match status" value="1"/>
</dbReference>
<keyword evidence="5" id="KW-1133">Transmembrane helix</keyword>
<proteinExistence type="predicted"/>
<evidence type="ECO:0000256" key="5">
    <source>
        <dbReference type="SAM" id="Phobius"/>
    </source>
</evidence>
<keyword evidence="2 4" id="KW-0479">Metal-binding</keyword>
<evidence type="ECO:0000256" key="1">
    <source>
        <dbReference type="ARBA" id="ARBA00022617"/>
    </source>
</evidence>
<dbReference type="GO" id="GO:0020037">
    <property type="term" value="F:heme binding"/>
    <property type="evidence" value="ECO:0007669"/>
    <property type="project" value="InterPro"/>
</dbReference>
<dbReference type="InterPro" id="IPR036909">
    <property type="entry name" value="Cyt_c-like_dom_sf"/>
</dbReference>
<protein>
    <submittedName>
        <fullName evidence="7">Cytochrome c</fullName>
    </submittedName>
</protein>
<evidence type="ECO:0000259" key="6">
    <source>
        <dbReference type="PROSITE" id="PS51007"/>
    </source>
</evidence>
<dbReference type="AlphaFoldDB" id="A0A5B8LYW7"/>
<dbReference type="SUPFAM" id="SSF46626">
    <property type="entry name" value="Cytochrome c"/>
    <property type="match status" value="1"/>
</dbReference>
<evidence type="ECO:0000313" key="8">
    <source>
        <dbReference type="Proteomes" id="UP000315364"/>
    </source>
</evidence>
<dbReference type="OrthoDB" id="7363829at2"/>
<keyword evidence="8" id="KW-1185">Reference proteome</keyword>
<keyword evidence="3 4" id="KW-0408">Iron</keyword>
<keyword evidence="1 4" id="KW-0349">Heme</keyword>
<name>A0A5B8LYW7_9HYPH</name>
<organism evidence="7 8">
    <name type="scientific">Devosia ginsengisoli</name>
    <dbReference type="NCBI Taxonomy" id="400770"/>
    <lineage>
        <taxon>Bacteria</taxon>
        <taxon>Pseudomonadati</taxon>
        <taxon>Pseudomonadota</taxon>
        <taxon>Alphaproteobacteria</taxon>
        <taxon>Hyphomicrobiales</taxon>
        <taxon>Devosiaceae</taxon>
        <taxon>Devosia</taxon>
    </lineage>
</organism>
<evidence type="ECO:0000313" key="7">
    <source>
        <dbReference type="EMBL" id="QDZ12560.1"/>
    </source>
</evidence>
<dbReference type="Pfam" id="PF00034">
    <property type="entry name" value="Cytochrom_C"/>
    <property type="match status" value="1"/>
</dbReference>
<dbReference type="RefSeq" id="WP_146291695.1">
    <property type="nucleotide sequence ID" value="NZ_CP042304.1"/>
</dbReference>
<sequence length="115" mass="12839">MTDRGRATTDTALRVFVPLWLFFAGCVVAQAFDRVEDGRALVTMYCADCHAIGTNGESPLNIAPRFRDFHLRYDVEFLSEALVEGIVTAHPEMPQFEFDPDQAAAIVAYLKTLEP</sequence>
<evidence type="ECO:0000256" key="4">
    <source>
        <dbReference type="PROSITE-ProRule" id="PRU00433"/>
    </source>
</evidence>
<feature type="domain" description="Cytochrome c" evidence="6">
    <location>
        <begin position="33"/>
        <end position="114"/>
    </location>
</feature>
<evidence type="ECO:0000256" key="2">
    <source>
        <dbReference type="ARBA" id="ARBA00022723"/>
    </source>
</evidence>